<keyword evidence="3" id="KW-1185">Reference proteome</keyword>
<dbReference type="InterPro" id="IPR025991">
    <property type="entry name" value="Chemoreceptor_zinc-bind_dom"/>
</dbReference>
<dbReference type="Gene3D" id="1.20.120.30">
    <property type="entry name" value="Aspartate receptor, ligand-binding domain"/>
    <property type="match status" value="1"/>
</dbReference>
<accession>A0A1I1SKS0</accession>
<sequence length="277" mass="31738">MDFINFKVGSKTISLKILDILVTERFENDLTELPNKNKSFIGIKDYMGTPTPVFDLGIILNGESTYSINSALAELLQAREKDHIEWVKALEDTLHNGTSFEKTRDPHKCAFGQWYDKFKTDDEDLKIILDKFAAPHTRIHELADELINMSQQGHKEQALDIFEHEKRTTYTLLLRLFESAKEQVILDYKPIIIFTTTDGVHPHIGLLVDKVGQSVNVNKEDIKPLEKLTSIGFDIDPQTRNMMRGLIKMEKIHSVIIDPSVIFLEEQADKELEAETI</sequence>
<dbReference type="Proteomes" id="UP000198862">
    <property type="component" value="Unassembled WGS sequence"/>
</dbReference>
<dbReference type="GO" id="GO:0007165">
    <property type="term" value="P:signal transduction"/>
    <property type="evidence" value="ECO:0007669"/>
    <property type="project" value="InterPro"/>
</dbReference>
<dbReference type="InterPro" id="IPR036061">
    <property type="entry name" value="CheW-like_dom_sf"/>
</dbReference>
<reference evidence="2 3" key="1">
    <citation type="submission" date="2016-10" db="EMBL/GenBank/DDBJ databases">
        <authorList>
            <person name="de Groot N.N."/>
        </authorList>
    </citation>
    <scope>NUCLEOTIDE SEQUENCE [LARGE SCALE GENOMIC DNA]</scope>
    <source>
        <strain evidence="2 3">DSM 6059</strain>
    </source>
</reference>
<name>A0A1I1SKS0_9GAMM</name>
<gene>
    <name evidence="2" type="ORF">SAMN02745724_04562</name>
</gene>
<evidence type="ECO:0000313" key="2">
    <source>
        <dbReference type="EMBL" id="SFD45268.1"/>
    </source>
</evidence>
<keyword evidence="2" id="KW-0675">Receptor</keyword>
<dbReference type="RefSeq" id="WP_091990206.1">
    <property type="nucleotide sequence ID" value="NZ_FOLO01000059.1"/>
</dbReference>
<evidence type="ECO:0000259" key="1">
    <source>
        <dbReference type="Pfam" id="PF13682"/>
    </source>
</evidence>
<protein>
    <submittedName>
        <fullName evidence="2">Chemoreceptor zinc-binding domain-containing protein</fullName>
    </submittedName>
</protein>
<dbReference type="SUPFAM" id="SSF50341">
    <property type="entry name" value="CheW-like"/>
    <property type="match status" value="1"/>
</dbReference>
<proteinExistence type="predicted"/>
<dbReference type="GO" id="GO:0006935">
    <property type="term" value="P:chemotaxis"/>
    <property type="evidence" value="ECO:0007669"/>
    <property type="project" value="InterPro"/>
</dbReference>
<dbReference type="AlphaFoldDB" id="A0A1I1SKS0"/>
<dbReference type="Pfam" id="PF13682">
    <property type="entry name" value="CZB"/>
    <property type="match status" value="1"/>
</dbReference>
<evidence type="ECO:0000313" key="3">
    <source>
        <dbReference type="Proteomes" id="UP000198862"/>
    </source>
</evidence>
<feature type="domain" description="Chemoreceptor zinc-binding" evidence="1">
    <location>
        <begin position="83"/>
        <end position="147"/>
    </location>
</feature>
<dbReference type="STRING" id="1123010.SAMN02745724_04562"/>
<dbReference type="OrthoDB" id="9181673at2"/>
<dbReference type="EMBL" id="FOLO01000059">
    <property type="protein sequence ID" value="SFD45268.1"/>
    <property type="molecule type" value="Genomic_DNA"/>
</dbReference>
<organism evidence="2 3">
    <name type="scientific">Pseudoalteromonas denitrificans DSM 6059</name>
    <dbReference type="NCBI Taxonomy" id="1123010"/>
    <lineage>
        <taxon>Bacteria</taxon>
        <taxon>Pseudomonadati</taxon>
        <taxon>Pseudomonadota</taxon>
        <taxon>Gammaproteobacteria</taxon>
        <taxon>Alteromonadales</taxon>
        <taxon>Pseudoalteromonadaceae</taxon>
        <taxon>Pseudoalteromonas</taxon>
    </lineage>
</organism>